<sequence>MPLQICLKCMPAVLNNGGSRRDGDPETPAIIIGLLDGIHPILKAGYKLDANNEIVVDDGPGDYESQASSVCRCGGGGGDFWEKTTLNTDDGDSSNTDESALFDYEI</sequence>
<proteinExistence type="predicted"/>
<accession>A0A2P7Z1W6</accession>
<protein>
    <submittedName>
        <fullName evidence="2">Uncharacterized protein</fullName>
    </submittedName>
</protein>
<keyword evidence="3" id="KW-1185">Reference proteome</keyword>
<gene>
    <name evidence="2" type="ORF">B9Z65_4121</name>
</gene>
<dbReference type="Proteomes" id="UP000243723">
    <property type="component" value="Unassembled WGS sequence"/>
</dbReference>
<feature type="region of interest" description="Disordered" evidence="1">
    <location>
        <begin position="85"/>
        <end position="106"/>
    </location>
</feature>
<name>A0A2P7Z1W6_9PEZI</name>
<feature type="compositionally biased region" description="Polar residues" evidence="1">
    <location>
        <begin position="85"/>
        <end position="98"/>
    </location>
</feature>
<dbReference type="AlphaFoldDB" id="A0A2P7Z1W6"/>
<evidence type="ECO:0000313" key="3">
    <source>
        <dbReference type="Proteomes" id="UP000243723"/>
    </source>
</evidence>
<organism evidence="2 3">
    <name type="scientific">Elsinoe australis</name>
    <dbReference type="NCBI Taxonomy" id="40998"/>
    <lineage>
        <taxon>Eukaryota</taxon>
        <taxon>Fungi</taxon>
        <taxon>Dikarya</taxon>
        <taxon>Ascomycota</taxon>
        <taxon>Pezizomycotina</taxon>
        <taxon>Dothideomycetes</taxon>
        <taxon>Dothideomycetidae</taxon>
        <taxon>Myriangiales</taxon>
        <taxon>Elsinoaceae</taxon>
        <taxon>Elsinoe</taxon>
    </lineage>
</organism>
<evidence type="ECO:0000313" key="2">
    <source>
        <dbReference type="EMBL" id="PSK42207.1"/>
    </source>
</evidence>
<comment type="caution">
    <text evidence="2">The sequence shown here is derived from an EMBL/GenBank/DDBJ whole genome shotgun (WGS) entry which is preliminary data.</text>
</comment>
<dbReference type="EMBL" id="NHZQ01000335">
    <property type="protein sequence ID" value="PSK42207.1"/>
    <property type="molecule type" value="Genomic_DNA"/>
</dbReference>
<reference evidence="2 3" key="1">
    <citation type="submission" date="2017-05" db="EMBL/GenBank/DDBJ databases">
        <title>Draft genome sequence of Elsinoe australis.</title>
        <authorList>
            <person name="Cheng Q."/>
        </authorList>
    </citation>
    <scope>NUCLEOTIDE SEQUENCE [LARGE SCALE GENOMIC DNA]</scope>
    <source>
        <strain evidence="2 3">NL1</strain>
    </source>
</reference>
<evidence type="ECO:0000256" key="1">
    <source>
        <dbReference type="SAM" id="MobiDB-lite"/>
    </source>
</evidence>